<evidence type="ECO:0000256" key="8">
    <source>
        <dbReference type="PROSITE-ProRule" id="PRU01360"/>
    </source>
</evidence>
<comment type="similarity">
    <text evidence="8">Belongs to the TonB-dependent receptor family.</text>
</comment>
<accession>A0A1I0TKZ8</accession>
<dbReference type="Pfam" id="PF07715">
    <property type="entry name" value="Plug"/>
    <property type="match status" value="1"/>
</dbReference>
<dbReference type="InterPro" id="IPR037066">
    <property type="entry name" value="Plug_dom_sf"/>
</dbReference>
<reference evidence="12" key="1">
    <citation type="submission" date="2016-10" db="EMBL/GenBank/DDBJ databases">
        <authorList>
            <person name="Varghese N."/>
            <person name="Submissions S."/>
        </authorList>
    </citation>
    <scope>NUCLEOTIDE SEQUENCE [LARGE SCALE GENOMIC DNA]</scope>
    <source>
        <strain evidence="12">DSM 18130</strain>
    </source>
</reference>
<dbReference type="PROSITE" id="PS52016">
    <property type="entry name" value="TONB_DEPENDENT_REC_3"/>
    <property type="match status" value="1"/>
</dbReference>
<dbReference type="Gene3D" id="2.40.170.20">
    <property type="entry name" value="TonB-dependent receptor, beta-barrel domain"/>
    <property type="match status" value="1"/>
</dbReference>
<feature type="chain" id="PRO_5011514879" evidence="9">
    <location>
        <begin position="24"/>
        <end position="1108"/>
    </location>
</feature>
<dbReference type="Gene3D" id="2.170.130.10">
    <property type="entry name" value="TonB-dependent receptor, plug domain"/>
    <property type="match status" value="1"/>
</dbReference>
<dbReference type="Proteomes" id="UP000198836">
    <property type="component" value="Unassembled WGS sequence"/>
</dbReference>
<organism evidence="11 12">
    <name type="scientific">Pedobacter suwonensis</name>
    <dbReference type="NCBI Taxonomy" id="332999"/>
    <lineage>
        <taxon>Bacteria</taxon>
        <taxon>Pseudomonadati</taxon>
        <taxon>Bacteroidota</taxon>
        <taxon>Sphingobacteriia</taxon>
        <taxon>Sphingobacteriales</taxon>
        <taxon>Sphingobacteriaceae</taxon>
        <taxon>Pedobacter</taxon>
    </lineage>
</organism>
<evidence type="ECO:0000256" key="7">
    <source>
        <dbReference type="ARBA" id="ARBA00023237"/>
    </source>
</evidence>
<evidence type="ECO:0000256" key="3">
    <source>
        <dbReference type="ARBA" id="ARBA00022452"/>
    </source>
</evidence>
<keyword evidence="2 8" id="KW-0813">Transport</keyword>
<evidence type="ECO:0000256" key="5">
    <source>
        <dbReference type="ARBA" id="ARBA00022729"/>
    </source>
</evidence>
<dbReference type="NCBIfam" id="TIGR04056">
    <property type="entry name" value="OMP_RagA_SusC"/>
    <property type="match status" value="1"/>
</dbReference>
<name>A0A1I0TKZ8_9SPHI</name>
<keyword evidence="3 8" id="KW-1134">Transmembrane beta strand</keyword>
<dbReference type="GO" id="GO:0044718">
    <property type="term" value="P:siderophore transmembrane transport"/>
    <property type="evidence" value="ECO:0007669"/>
    <property type="project" value="TreeGrafter"/>
</dbReference>
<keyword evidence="4 8" id="KW-0812">Transmembrane</keyword>
<proteinExistence type="inferred from homology"/>
<evidence type="ECO:0000259" key="10">
    <source>
        <dbReference type="Pfam" id="PF07715"/>
    </source>
</evidence>
<feature type="domain" description="TonB-dependent receptor plug" evidence="10">
    <location>
        <begin position="116"/>
        <end position="239"/>
    </location>
</feature>
<keyword evidence="7 8" id="KW-0998">Cell outer membrane</keyword>
<dbReference type="InterPro" id="IPR039426">
    <property type="entry name" value="TonB-dep_rcpt-like"/>
</dbReference>
<dbReference type="GO" id="GO:0015344">
    <property type="term" value="F:siderophore uptake transmembrane transporter activity"/>
    <property type="evidence" value="ECO:0007669"/>
    <property type="project" value="TreeGrafter"/>
</dbReference>
<evidence type="ECO:0000256" key="6">
    <source>
        <dbReference type="ARBA" id="ARBA00023136"/>
    </source>
</evidence>
<dbReference type="STRING" id="332999.SAMN04488511_11141"/>
<dbReference type="PANTHER" id="PTHR30069">
    <property type="entry name" value="TONB-DEPENDENT OUTER MEMBRANE RECEPTOR"/>
    <property type="match status" value="1"/>
</dbReference>
<keyword evidence="12" id="KW-1185">Reference proteome</keyword>
<dbReference type="AlphaFoldDB" id="A0A1I0TKZ8"/>
<dbReference type="InterPro" id="IPR008969">
    <property type="entry name" value="CarboxyPept-like_regulatory"/>
</dbReference>
<evidence type="ECO:0000313" key="11">
    <source>
        <dbReference type="EMBL" id="SFA52470.1"/>
    </source>
</evidence>
<dbReference type="EMBL" id="FOJM01000011">
    <property type="protein sequence ID" value="SFA52470.1"/>
    <property type="molecule type" value="Genomic_DNA"/>
</dbReference>
<dbReference type="OrthoDB" id="9768177at2"/>
<dbReference type="NCBIfam" id="TIGR04057">
    <property type="entry name" value="SusC_RagA_signa"/>
    <property type="match status" value="1"/>
</dbReference>
<evidence type="ECO:0000256" key="2">
    <source>
        <dbReference type="ARBA" id="ARBA00022448"/>
    </source>
</evidence>
<dbReference type="InterPro" id="IPR036942">
    <property type="entry name" value="Beta-barrel_TonB_sf"/>
</dbReference>
<evidence type="ECO:0000256" key="9">
    <source>
        <dbReference type="SAM" id="SignalP"/>
    </source>
</evidence>
<dbReference type="InterPro" id="IPR023997">
    <property type="entry name" value="TonB-dep_OMP_SusC/RagA_CS"/>
</dbReference>
<gene>
    <name evidence="11" type="ORF">SAMN04488511_11141</name>
</gene>
<evidence type="ECO:0000256" key="1">
    <source>
        <dbReference type="ARBA" id="ARBA00004571"/>
    </source>
</evidence>
<dbReference type="SUPFAM" id="SSF56935">
    <property type="entry name" value="Porins"/>
    <property type="match status" value="1"/>
</dbReference>
<dbReference type="InterPro" id="IPR023996">
    <property type="entry name" value="TonB-dep_OMP_SusC/RagA"/>
</dbReference>
<sequence>MKKMYLRCLSILLLCFITISAFAQKNVTGTVKDASGPLPGVSVSIKGTSKVTQTDASGKFSINVQQNDILVFTAVGFRRNEVTVNGQNSFSITLIEDANALSEVVVTALGVKREAKSLGYAVSTISSKEITQAGATNFASAMYGKAPGVRIASAPGGATSGVNINIRGVNSITNKTQPLIVLDGVPIRDGEYANNDYWGDQRMRGNGLLDINNEDIESISILKGASAAALYGSEAVNGVVLITTKSGKGAKGFSVDFNANYTHDKVAYLPRYQNVRGPGIDPFYSNAGQAADGFIYQDLDGNGSKETRGVGAFSINFGPLFDGKPTLTWDGQIRPYEAQIDNYAKFFQTANNSNVNVAISNTTDNSNIRLSLTRQDNQGVSYGTKNEKNIANLNTSFKLGKRFTTDLIVNYINQYTHNRPFMVDRMINNFTGMIGRFDNPEWYNARYKTSRGYKFVTGTNQSLTPSENIIYPGFKADVADYIWNVRENNENEFSDRIIGSLTNTLSITDNLKLRARVSSDITSQKTETSKPNEVPIAFNPNSGFFGLMNYNSKILYGDALLTYSKKITKDIGITAMGGYTATRETYNSVQRETNGGLSVENWYDLSASNNMATFNNGLNYRRTLVKDALLGTLNASFRDYLFVEGTVRRDRTSTMNPNENSFVYPSVNSGFVFSEAFKLPEAISYGKLRASWGIVGNYPSIYLANVAYTQNTLGTQGGSNSVLYTTIPTSFGNELIKPERKKELEFGLEMRFLKDRLRLDMSYYNAQINDQILPLTIPSSSGATSILANVGTLRNKGLEVALSATPIRTTNFSWNSTINFSNNKNVVEKLANGATELIHADYDGNAAQLKSIVGQPMGDIYVHPIARDANGNAIINSDGLYKIDANNMIKAGNAMPKVIGGFINSFAYKNFSMDIVMDFRYGGHVMPTGINWMISRGLLKESLNYMDTESGGLTYYRNAAGIGIQTTGTQGPNGEKVYHDGMLMQGVLENGQANTNVISQSYYYWNTYNWGGPQYSSSRYELYVIKNNYIKMREITFGYKIPVTVAKKIGAKNLQVSAFGRNLFYLYRTIKDLDPEQLTSGSRWTQTITNAGSNPATRTFGFMVRAGF</sequence>
<dbReference type="Pfam" id="PF13715">
    <property type="entry name" value="CarbopepD_reg_2"/>
    <property type="match status" value="1"/>
</dbReference>
<dbReference type="GO" id="GO:0009279">
    <property type="term" value="C:cell outer membrane"/>
    <property type="evidence" value="ECO:0007669"/>
    <property type="project" value="UniProtKB-SubCell"/>
</dbReference>
<dbReference type="RefSeq" id="WP_090984744.1">
    <property type="nucleotide sequence ID" value="NZ_FOJM01000011.1"/>
</dbReference>
<evidence type="ECO:0000256" key="4">
    <source>
        <dbReference type="ARBA" id="ARBA00022692"/>
    </source>
</evidence>
<dbReference type="Gene3D" id="2.60.40.1120">
    <property type="entry name" value="Carboxypeptidase-like, regulatory domain"/>
    <property type="match status" value="1"/>
</dbReference>
<dbReference type="SUPFAM" id="SSF49464">
    <property type="entry name" value="Carboxypeptidase regulatory domain-like"/>
    <property type="match status" value="1"/>
</dbReference>
<dbReference type="PANTHER" id="PTHR30069:SF29">
    <property type="entry name" value="HEMOGLOBIN AND HEMOGLOBIN-HAPTOGLOBIN-BINDING PROTEIN 1-RELATED"/>
    <property type="match status" value="1"/>
</dbReference>
<evidence type="ECO:0000313" key="12">
    <source>
        <dbReference type="Proteomes" id="UP000198836"/>
    </source>
</evidence>
<keyword evidence="5 9" id="KW-0732">Signal</keyword>
<comment type="subcellular location">
    <subcellularLocation>
        <location evidence="1 8">Cell outer membrane</location>
        <topology evidence="1 8">Multi-pass membrane protein</topology>
    </subcellularLocation>
</comment>
<dbReference type="InterPro" id="IPR012910">
    <property type="entry name" value="Plug_dom"/>
</dbReference>
<keyword evidence="6 8" id="KW-0472">Membrane</keyword>
<feature type="signal peptide" evidence="9">
    <location>
        <begin position="1"/>
        <end position="23"/>
    </location>
</feature>
<protein>
    <submittedName>
        <fullName evidence="11">TonB-linked outer membrane protein, SusC/RagA family</fullName>
    </submittedName>
</protein>